<sequence length="513" mass="53896">MTSTDVAVTDNYPVGTVAAERVRLAEQVRVAVLFEGRQHDLTLPASSPVAAVADSLVRVLLTREGNEDGMRRPDDERMISPGVVRMTLISGQPLDRTQSLTQQGVRDGELLVLDIIDAEVEFTPIFESPSSAVAVLNQQQHSVVTAETARRVAGVVVAAAVAAVTALLGLAWWRNLDSGQDWNLIPGVAAAGLAVVLLVVGSLVWWRAKDSVTATAMWLSGVLIASPAAAVMVTPGYPGAWHLMLAAVVTAAVAAALWRLSPAPRIVVSATVLISTATAVLALIYALTGVSLQNLSVAVLAVNLFVLTGAPKLAARMAGIPIPPFPTVTGKDTFADADAIAAEALVAAEHQGTPTVEQLRRSAEAANIYLTALLVTVGVFFVGGSIWAVIPGQGRWWLATVYIGVLAAILVMRGRAFASREQSIIVVATGLLMVLITAANYALAGENTVTVYIAAAVVLGLGVAGLIAAAVVPAKVFSPVFRKVIEWIEYLLIVVIPPMAIWLLNLIYLARNM</sequence>
<keyword evidence="6 7" id="KW-0472">Membrane</keyword>
<feature type="transmembrane region" description="Helical" evidence="7">
    <location>
        <begin position="449"/>
        <end position="472"/>
    </location>
</feature>
<protein>
    <submittedName>
        <fullName evidence="9">Secretion protein</fullName>
    </submittedName>
</protein>
<keyword evidence="3" id="KW-1003">Cell membrane</keyword>
<dbReference type="GO" id="GO:0005886">
    <property type="term" value="C:plasma membrane"/>
    <property type="evidence" value="ECO:0007669"/>
    <property type="project" value="UniProtKB-SubCell"/>
</dbReference>
<dbReference type="Gene3D" id="3.10.20.90">
    <property type="entry name" value="Phosphatidylinositol 3-kinase Catalytic Subunit, Chain A, domain 1"/>
    <property type="match status" value="1"/>
</dbReference>
<evidence type="ECO:0000256" key="1">
    <source>
        <dbReference type="ARBA" id="ARBA00004651"/>
    </source>
</evidence>
<feature type="transmembrane region" description="Helical" evidence="7">
    <location>
        <begin position="185"/>
        <end position="206"/>
    </location>
</feature>
<dbReference type="PATRIC" id="fig|1807.13.peg.4653"/>
<dbReference type="OrthoDB" id="4711249at2"/>
<gene>
    <name evidence="9" type="ORF">WN67_18805</name>
</gene>
<feature type="transmembrane region" description="Helical" evidence="7">
    <location>
        <begin position="239"/>
        <end position="260"/>
    </location>
</feature>
<feature type="transmembrane region" description="Helical" evidence="7">
    <location>
        <begin position="368"/>
        <end position="390"/>
    </location>
</feature>
<accession>A0A0M2JTV1</accession>
<feature type="transmembrane region" description="Helical" evidence="7">
    <location>
        <begin position="484"/>
        <end position="510"/>
    </location>
</feature>
<organism evidence="9 10">
    <name type="scientific">Mycolicibacterium obuense</name>
    <dbReference type="NCBI Taxonomy" id="1807"/>
    <lineage>
        <taxon>Bacteria</taxon>
        <taxon>Bacillati</taxon>
        <taxon>Actinomycetota</taxon>
        <taxon>Actinomycetes</taxon>
        <taxon>Mycobacteriales</taxon>
        <taxon>Mycobacteriaceae</taxon>
        <taxon>Mycolicibacterium</taxon>
    </lineage>
</organism>
<feature type="transmembrane region" description="Helical" evidence="7">
    <location>
        <begin position="396"/>
        <end position="412"/>
    </location>
</feature>
<keyword evidence="5 7" id="KW-1133">Transmembrane helix</keyword>
<dbReference type="InterPro" id="IPR006707">
    <property type="entry name" value="T7SS_EccD"/>
</dbReference>
<dbReference type="RefSeq" id="WP_046364549.1">
    <property type="nucleotide sequence ID" value="NZ_LAUZ02000069.1"/>
</dbReference>
<evidence type="ECO:0000256" key="4">
    <source>
        <dbReference type="ARBA" id="ARBA00022692"/>
    </source>
</evidence>
<evidence type="ECO:0000313" key="10">
    <source>
        <dbReference type="Proteomes" id="UP000034150"/>
    </source>
</evidence>
<dbReference type="EMBL" id="LAUZ02000069">
    <property type="protein sequence ID" value="KKF00441.1"/>
    <property type="molecule type" value="Genomic_DNA"/>
</dbReference>
<evidence type="ECO:0000256" key="3">
    <source>
        <dbReference type="ARBA" id="ARBA00022475"/>
    </source>
</evidence>
<evidence type="ECO:0000313" key="9">
    <source>
        <dbReference type="EMBL" id="KKF00441.1"/>
    </source>
</evidence>
<feature type="transmembrane region" description="Helical" evidence="7">
    <location>
        <begin position="213"/>
        <end position="233"/>
    </location>
</feature>
<reference evidence="9 10" key="1">
    <citation type="journal article" date="2015" name="Genome Announc.">
        <title>Draft Genome Sequence of Mycobacterium obuense Strain UC1, Isolated from Patient Sputum.</title>
        <authorList>
            <person name="Greninger A.L."/>
            <person name="Cunningham G."/>
            <person name="Hsu E.D."/>
            <person name="Yu J.M."/>
            <person name="Chiu C.Y."/>
            <person name="Miller S."/>
        </authorList>
    </citation>
    <scope>NUCLEOTIDE SEQUENCE [LARGE SCALE GENOMIC DNA]</scope>
    <source>
        <strain evidence="9 10">UC1</strain>
    </source>
</reference>
<evidence type="ECO:0000256" key="5">
    <source>
        <dbReference type="ARBA" id="ARBA00022989"/>
    </source>
</evidence>
<comment type="similarity">
    <text evidence="2">Belongs to the EccD/Snm4 family.</text>
</comment>
<dbReference type="Proteomes" id="UP000034150">
    <property type="component" value="Unassembled WGS sequence"/>
</dbReference>
<dbReference type="InterPro" id="IPR024962">
    <property type="entry name" value="YukD-like"/>
</dbReference>
<dbReference type="Pfam" id="PF19053">
    <property type="entry name" value="EccD"/>
    <property type="match status" value="1"/>
</dbReference>
<feature type="transmembrane region" description="Helical" evidence="7">
    <location>
        <begin position="267"/>
        <end position="286"/>
    </location>
</feature>
<dbReference type="PIRSF" id="PIRSF017804">
    <property type="entry name" value="Secretion_EccD1"/>
    <property type="match status" value="1"/>
</dbReference>
<evidence type="ECO:0000256" key="7">
    <source>
        <dbReference type="SAM" id="Phobius"/>
    </source>
</evidence>
<evidence type="ECO:0000259" key="8">
    <source>
        <dbReference type="Pfam" id="PF19053"/>
    </source>
</evidence>
<evidence type="ECO:0000256" key="2">
    <source>
        <dbReference type="ARBA" id="ARBA00006162"/>
    </source>
</evidence>
<feature type="transmembrane region" description="Helical" evidence="7">
    <location>
        <begin position="424"/>
        <end position="443"/>
    </location>
</feature>
<evidence type="ECO:0000256" key="6">
    <source>
        <dbReference type="ARBA" id="ARBA00023136"/>
    </source>
</evidence>
<dbReference type="NCBIfam" id="TIGR03920">
    <property type="entry name" value="T7SS_EccD"/>
    <property type="match status" value="1"/>
</dbReference>
<feature type="transmembrane region" description="Helical" evidence="7">
    <location>
        <begin position="152"/>
        <end position="173"/>
    </location>
</feature>
<comment type="subcellular location">
    <subcellularLocation>
        <location evidence="1">Cell membrane</location>
        <topology evidence="1">Multi-pass membrane protein</topology>
    </subcellularLocation>
</comment>
<keyword evidence="4 7" id="KW-0812">Transmembrane</keyword>
<dbReference type="AlphaFoldDB" id="A0A0M2JTV1"/>
<feature type="domain" description="EccD-like transmembrane" evidence="8">
    <location>
        <begin position="154"/>
        <end position="511"/>
    </location>
</feature>
<comment type="caution">
    <text evidence="9">The sequence shown here is derived from an EMBL/GenBank/DDBJ whole genome shotgun (WGS) entry which is preliminary data.</text>
</comment>
<dbReference type="Pfam" id="PF08817">
    <property type="entry name" value="YukD"/>
    <property type="match status" value="1"/>
</dbReference>
<name>A0A0M2JTV1_9MYCO</name>
<proteinExistence type="inferred from homology"/>
<dbReference type="InterPro" id="IPR044049">
    <property type="entry name" value="EccD_transm"/>
</dbReference>
<keyword evidence="10" id="KW-1185">Reference proteome</keyword>